<comment type="caution">
    <text evidence="1">The sequence shown here is derived from an EMBL/GenBank/DDBJ whole genome shotgun (WGS) entry which is preliminary data.</text>
</comment>
<dbReference type="Proteomes" id="UP000675781">
    <property type="component" value="Unassembled WGS sequence"/>
</dbReference>
<protein>
    <submittedName>
        <fullName evidence="1">Uncharacterized protein</fullName>
    </submittedName>
</protein>
<evidence type="ECO:0000313" key="2">
    <source>
        <dbReference type="Proteomes" id="UP000675781"/>
    </source>
</evidence>
<name>A0A941ELG1_9ACTN</name>
<sequence length="233" mass="23903">MPRRGQLTGKVGREKCTPEQEEFADALRGIYDTRLAHATLAANAKRLYCSPGALSQALGAHRVPAEDFVTSMYRVAEESPGEPLGVSLEALLELRRSAAAAGLLARKGLAPAVGVAPVRHRHNADSGINESGDEPAPCWDGTAAAAELESAGRFSELSALMAHAAAALPPGEIALASAALTAAGLDHATDALLRGAGRRGPAFALSVVSSLTHVGLHAHVPAVLAGSDSMEGR</sequence>
<organism evidence="1 2">
    <name type="scientific">Actinospica durhamensis</name>
    <dbReference type="NCBI Taxonomy" id="1508375"/>
    <lineage>
        <taxon>Bacteria</taxon>
        <taxon>Bacillati</taxon>
        <taxon>Actinomycetota</taxon>
        <taxon>Actinomycetes</taxon>
        <taxon>Catenulisporales</taxon>
        <taxon>Actinospicaceae</taxon>
        <taxon>Actinospica</taxon>
    </lineage>
</organism>
<proteinExistence type="predicted"/>
<dbReference type="EMBL" id="JAGSOG010000040">
    <property type="protein sequence ID" value="MBR7833822.1"/>
    <property type="molecule type" value="Genomic_DNA"/>
</dbReference>
<dbReference type="RefSeq" id="WP_212528343.1">
    <property type="nucleotide sequence ID" value="NZ_JAGSOG010000040.1"/>
</dbReference>
<accession>A0A941ELG1</accession>
<dbReference type="AlphaFoldDB" id="A0A941ELG1"/>
<reference evidence="1" key="1">
    <citation type="submission" date="2021-04" db="EMBL/GenBank/DDBJ databases">
        <title>Genome based classification of Actinospica acidithermotolerans sp. nov., an actinobacterium isolated from an Indonesian hot spring.</title>
        <authorList>
            <person name="Kusuma A.B."/>
            <person name="Putra K.E."/>
            <person name="Nafisah S."/>
            <person name="Loh J."/>
            <person name="Nouioui I."/>
            <person name="Goodfellow M."/>
        </authorList>
    </citation>
    <scope>NUCLEOTIDE SEQUENCE</scope>
    <source>
        <strain evidence="1">CSCA 57</strain>
    </source>
</reference>
<evidence type="ECO:0000313" key="1">
    <source>
        <dbReference type="EMBL" id="MBR7833822.1"/>
    </source>
</evidence>
<gene>
    <name evidence="1" type="ORF">KDL01_11130</name>
</gene>
<keyword evidence="2" id="KW-1185">Reference proteome</keyword>